<name>A0ABM8FM56_9BACT</name>
<evidence type="ECO:0000256" key="4">
    <source>
        <dbReference type="ARBA" id="ARBA00009667"/>
    </source>
</evidence>
<dbReference type="EC" id="5.3.1.16" evidence="9 11"/>
<keyword evidence="8 9" id="KW-0413">Isomerase</keyword>
<feature type="active site" description="Proton acceptor" evidence="9">
    <location>
        <position position="8"/>
    </location>
</feature>
<keyword evidence="13" id="KW-1185">Reference proteome</keyword>
<evidence type="ECO:0000256" key="6">
    <source>
        <dbReference type="ARBA" id="ARBA00022605"/>
    </source>
</evidence>
<dbReference type="Pfam" id="PF00977">
    <property type="entry name" value="His_biosynth"/>
    <property type="match status" value="1"/>
</dbReference>
<gene>
    <name evidence="9 12" type="primary">hisA</name>
    <name evidence="12" type="ORF">HCR_17820</name>
</gene>
<dbReference type="Proteomes" id="UP001321445">
    <property type="component" value="Chromosome"/>
</dbReference>
<evidence type="ECO:0000256" key="8">
    <source>
        <dbReference type="ARBA" id="ARBA00023235"/>
    </source>
</evidence>
<dbReference type="CDD" id="cd04732">
    <property type="entry name" value="HisA"/>
    <property type="match status" value="1"/>
</dbReference>
<dbReference type="InterPro" id="IPR023016">
    <property type="entry name" value="HisA/PriA"/>
</dbReference>
<dbReference type="NCBIfam" id="TIGR00007">
    <property type="entry name" value="1-(5-phosphoribosyl)-5-[(5-phosphoribosylamino)methylideneamino]imidazole-4-carboxamide isomerase"/>
    <property type="match status" value="1"/>
</dbReference>
<dbReference type="SUPFAM" id="SSF51366">
    <property type="entry name" value="Ribulose-phoshate binding barrel"/>
    <property type="match status" value="1"/>
</dbReference>
<dbReference type="PANTHER" id="PTHR43090">
    <property type="entry name" value="1-(5-PHOSPHORIBOSYL)-5-[(5-PHOSPHORIBOSYLAMINO)METHYLIDENEAMINO] IMIDAZOLE-4-CARBOXAMIDE ISOMERASE"/>
    <property type="match status" value="1"/>
</dbReference>
<dbReference type="InterPro" id="IPR006062">
    <property type="entry name" value="His_biosynth"/>
</dbReference>
<comment type="similarity">
    <text evidence="4 9 10">Belongs to the HisA/HisF family.</text>
</comment>
<evidence type="ECO:0000256" key="11">
    <source>
        <dbReference type="RuleBase" id="RU003658"/>
    </source>
</evidence>
<sequence length="241" mass="25918">MEILPAIDLKDGKAVRLTKGLMESAKIYSDEPWQLAKTFEEMGSKWLHLVDLNGAFAGEPKNLEQIEKIRKNCNLKMELGGGIRDEETIRRYIDLGIDRLILGSIAVKDPAFVKAMAAKYPIAVGIDAIDGYVAVEGWAEVSRMKATDLARAFADCGVEAIICTDVGRDGTLSGVNVDFTVSIAEASGIDTIASGGVKDLGDIEALHATGKVAGVIVGKAFYEGTLDLRKAFERVREAAGR</sequence>
<proteinExistence type="inferred from homology"/>
<keyword evidence="6 9" id="KW-0028">Amino-acid biosynthesis</keyword>
<reference evidence="12 13" key="1">
    <citation type="submission" date="2023-03" db="EMBL/GenBank/DDBJ databases">
        <title>Description of Hydrogenimonas sp. ISO32.</title>
        <authorList>
            <person name="Mino S."/>
            <person name="Fukazawa S."/>
            <person name="Sawabe T."/>
        </authorList>
    </citation>
    <scope>NUCLEOTIDE SEQUENCE [LARGE SCALE GENOMIC DNA]</scope>
    <source>
        <strain evidence="12 13">ISO32</strain>
    </source>
</reference>
<protein>
    <recommendedName>
        <fullName evidence="9 11">1-(5-phosphoribosyl)-5-[(5-phosphoribosylamino)methylideneamino] imidazole-4-carboxamide isomerase</fullName>
        <ecNumber evidence="9 11">5.3.1.16</ecNumber>
    </recommendedName>
    <alternativeName>
        <fullName evidence="9">Phosphoribosylformimino-5-aminoimidazole carboxamide ribotide isomerase</fullName>
    </alternativeName>
</protein>
<evidence type="ECO:0000256" key="5">
    <source>
        <dbReference type="ARBA" id="ARBA00022490"/>
    </source>
</evidence>
<dbReference type="RefSeq" id="WP_286338036.1">
    <property type="nucleotide sequence ID" value="NZ_AP027370.1"/>
</dbReference>
<dbReference type="PANTHER" id="PTHR43090:SF2">
    <property type="entry name" value="1-(5-PHOSPHORIBOSYL)-5-[(5-PHOSPHORIBOSYLAMINO)METHYLIDENEAMINO] IMIDAZOLE-4-CARBOXAMIDE ISOMERASE"/>
    <property type="match status" value="1"/>
</dbReference>
<accession>A0ABM8FM56</accession>
<organism evidence="12 13">
    <name type="scientific">Hydrogenimonas cancrithermarum</name>
    <dbReference type="NCBI Taxonomy" id="2993563"/>
    <lineage>
        <taxon>Bacteria</taxon>
        <taxon>Pseudomonadati</taxon>
        <taxon>Campylobacterota</taxon>
        <taxon>Epsilonproteobacteria</taxon>
        <taxon>Campylobacterales</taxon>
        <taxon>Hydrogenimonadaceae</taxon>
        <taxon>Hydrogenimonas</taxon>
    </lineage>
</organism>
<dbReference type="InterPro" id="IPR044524">
    <property type="entry name" value="Isoase_HisA-like"/>
</dbReference>
<evidence type="ECO:0000256" key="1">
    <source>
        <dbReference type="ARBA" id="ARBA00000901"/>
    </source>
</evidence>
<dbReference type="EMBL" id="AP027370">
    <property type="protein sequence ID" value="BDY13470.1"/>
    <property type="molecule type" value="Genomic_DNA"/>
</dbReference>
<comment type="subcellular location">
    <subcellularLocation>
        <location evidence="2 9 11">Cytoplasm</location>
    </subcellularLocation>
</comment>
<keyword evidence="5 9" id="KW-0963">Cytoplasm</keyword>
<evidence type="ECO:0000313" key="12">
    <source>
        <dbReference type="EMBL" id="BDY13470.1"/>
    </source>
</evidence>
<dbReference type="InterPro" id="IPR011060">
    <property type="entry name" value="RibuloseP-bd_barrel"/>
</dbReference>
<evidence type="ECO:0000256" key="3">
    <source>
        <dbReference type="ARBA" id="ARBA00005133"/>
    </source>
</evidence>
<evidence type="ECO:0000256" key="9">
    <source>
        <dbReference type="HAMAP-Rule" id="MF_01014"/>
    </source>
</evidence>
<dbReference type="Gene3D" id="3.20.20.70">
    <property type="entry name" value="Aldolase class I"/>
    <property type="match status" value="1"/>
</dbReference>
<evidence type="ECO:0000256" key="10">
    <source>
        <dbReference type="RuleBase" id="RU003657"/>
    </source>
</evidence>
<evidence type="ECO:0000256" key="2">
    <source>
        <dbReference type="ARBA" id="ARBA00004496"/>
    </source>
</evidence>
<comment type="pathway">
    <text evidence="3 9 11">Amino-acid biosynthesis; L-histidine biosynthesis; L-histidine from 5-phospho-alpha-D-ribose 1-diphosphate: step 4/9.</text>
</comment>
<keyword evidence="7 9" id="KW-0368">Histidine biosynthesis</keyword>
<dbReference type="GO" id="GO:0016853">
    <property type="term" value="F:isomerase activity"/>
    <property type="evidence" value="ECO:0007669"/>
    <property type="project" value="UniProtKB-KW"/>
</dbReference>
<feature type="active site" description="Proton donor" evidence="9">
    <location>
        <position position="127"/>
    </location>
</feature>
<dbReference type="InterPro" id="IPR013785">
    <property type="entry name" value="Aldolase_TIM"/>
</dbReference>
<dbReference type="HAMAP" id="MF_01014">
    <property type="entry name" value="HisA"/>
    <property type="match status" value="1"/>
</dbReference>
<evidence type="ECO:0000313" key="13">
    <source>
        <dbReference type="Proteomes" id="UP001321445"/>
    </source>
</evidence>
<evidence type="ECO:0000256" key="7">
    <source>
        <dbReference type="ARBA" id="ARBA00023102"/>
    </source>
</evidence>
<comment type="catalytic activity">
    <reaction evidence="1 9 11">
        <text>1-(5-phospho-beta-D-ribosyl)-5-[(5-phospho-beta-D-ribosylamino)methylideneamino]imidazole-4-carboxamide = 5-[(5-phospho-1-deoxy-D-ribulos-1-ylimino)methylamino]-1-(5-phospho-beta-D-ribosyl)imidazole-4-carboxamide</text>
        <dbReference type="Rhea" id="RHEA:15469"/>
        <dbReference type="ChEBI" id="CHEBI:58435"/>
        <dbReference type="ChEBI" id="CHEBI:58525"/>
        <dbReference type="EC" id="5.3.1.16"/>
    </reaction>
</comment>
<dbReference type="InterPro" id="IPR006063">
    <property type="entry name" value="HisA_bact_arch"/>
</dbReference>